<accession>A0A1J4RXJ7</accession>
<evidence type="ECO:0000313" key="2">
    <source>
        <dbReference type="Proteomes" id="UP000182345"/>
    </source>
</evidence>
<proteinExistence type="predicted"/>
<organism evidence="1 2">
    <name type="scientific">Candidatus Collierbacteria bacterium CG1_02_44_10</name>
    <dbReference type="NCBI Taxonomy" id="1805087"/>
    <lineage>
        <taxon>Bacteria</taxon>
        <taxon>Candidatus Collieribacteriota</taxon>
    </lineage>
</organism>
<sequence>MLISTYLFVFVLVLSLMISRSTSHTIGLPNWDTSHMPVLLKLSPHRPSYQITYRTTDQSFATITVDHRRLKGQYTFTSTDEEMQSYQLSHWDGVSTPQISLAPGYLFVHLRIEYQTVSGEYSGQDVWINDLESATFKP</sequence>
<gene>
    <name evidence="1" type="ORF">AUJ42_01530</name>
</gene>
<reference evidence="1 2" key="1">
    <citation type="journal article" date="2016" name="Environ. Microbiol.">
        <title>Genomic resolution of a cold subsurface aquifer community provides metabolic insights for novel microbes adapted to high CO concentrations.</title>
        <authorList>
            <person name="Probst A.J."/>
            <person name="Castelle C.J."/>
            <person name="Singh A."/>
            <person name="Brown C.T."/>
            <person name="Anantharaman K."/>
            <person name="Sharon I."/>
            <person name="Hug L.A."/>
            <person name="Burstein D."/>
            <person name="Emerson J.B."/>
            <person name="Thomas B.C."/>
            <person name="Banfield J.F."/>
        </authorList>
    </citation>
    <scope>NUCLEOTIDE SEQUENCE [LARGE SCALE GENOMIC DNA]</scope>
    <source>
        <strain evidence="1">CG1_02_44_10</strain>
    </source>
</reference>
<protein>
    <submittedName>
        <fullName evidence="1">Uncharacterized protein</fullName>
    </submittedName>
</protein>
<evidence type="ECO:0000313" key="1">
    <source>
        <dbReference type="EMBL" id="OIN91647.1"/>
    </source>
</evidence>
<dbReference type="AlphaFoldDB" id="A0A1J4RXJ7"/>
<name>A0A1J4RXJ7_9BACT</name>
<dbReference type="Proteomes" id="UP000182345">
    <property type="component" value="Unassembled WGS sequence"/>
</dbReference>
<comment type="caution">
    <text evidence="1">The sequence shown here is derived from an EMBL/GenBank/DDBJ whole genome shotgun (WGS) entry which is preliminary data.</text>
</comment>
<dbReference type="EMBL" id="MNUK01000039">
    <property type="protein sequence ID" value="OIN91647.1"/>
    <property type="molecule type" value="Genomic_DNA"/>
</dbReference>